<gene>
    <name evidence="1" type="ORF">METZ01_LOCUS233421</name>
</gene>
<dbReference type="AlphaFoldDB" id="A0A382H0U7"/>
<name>A0A382H0U7_9ZZZZ</name>
<reference evidence="1" key="1">
    <citation type="submission" date="2018-05" db="EMBL/GenBank/DDBJ databases">
        <authorList>
            <person name="Lanie J.A."/>
            <person name="Ng W.-L."/>
            <person name="Kazmierczak K.M."/>
            <person name="Andrzejewski T.M."/>
            <person name="Davidsen T.M."/>
            <person name="Wayne K.J."/>
            <person name="Tettelin H."/>
            <person name="Glass J.I."/>
            <person name="Rusch D."/>
            <person name="Podicherti R."/>
            <person name="Tsui H.-C.T."/>
            <person name="Winkler M.E."/>
        </authorList>
    </citation>
    <scope>NUCLEOTIDE SEQUENCE</scope>
</reference>
<evidence type="ECO:0000313" key="1">
    <source>
        <dbReference type="EMBL" id="SVB80567.1"/>
    </source>
</evidence>
<dbReference type="EMBL" id="UINC01058377">
    <property type="protein sequence ID" value="SVB80567.1"/>
    <property type="molecule type" value="Genomic_DNA"/>
</dbReference>
<sequence>MTEKRQPMMKDAVNAQKEFPHYVDCTSKRSFIGDINEHALFADGFDSAIVGYDASSYCVVYNYDKCLKVLMERDDMSYPEAHEFMEFNVVGAYVGDFTPIFVHTL</sequence>
<organism evidence="1">
    <name type="scientific">marine metagenome</name>
    <dbReference type="NCBI Taxonomy" id="408172"/>
    <lineage>
        <taxon>unclassified sequences</taxon>
        <taxon>metagenomes</taxon>
        <taxon>ecological metagenomes</taxon>
    </lineage>
</organism>
<protein>
    <submittedName>
        <fullName evidence="1">Uncharacterized protein</fullName>
    </submittedName>
</protein>
<proteinExistence type="predicted"/>
<accession>A0A382H0U7</accession>